<dbReference type="PROSITE" id="PS50928">
    <property type="entry name" value="ABC_TM1"/>
    <property type="match status" value="1"/>
</dbReference>
<dbReference type="InterPro" id="IPR000515">
    <property type="entry name" value="MetI-like"/>
</dbReference>
<dbReference type="PANTHER" id="PTHR30177">
    <property type="entry name" value="GLYCINE BETAINE/L-PROLINE TRANSPORT SYSTEM PERMEASE PROTEIN PROW"/>
    <property type="match status" value="1"/>
</dbReference>
<comment type="similarity">
    <text evidence="6">Belongs to the binding-protein-dependent transport system permease family.</text>
</comment>
<reference evidence="8 9" key="1">
    <citation type="submission" date="2023-11" db="EMBL/GenBank/DDBJ databases">
        <title>Genome sequence of Microbacterium rhizosphaerae KACC 19337.</title>
        <authorList>
            <person name="Choi H."/>
            <person name="Kim S."/>
            <person name="Kim Y."/>
            <person name="Kwon S.-W."/>
            <person name="Heo J."/>
        </authorList>
    </citation>
    <scope>NUCLEOTIDE SEQUENCE [LARGE SCALE GENOMIC DNA]</scope>
    <source>
        <strain evidence="8 9">KACC 19337</strain>
    </source>
</reference>
<dbReference type="PANTHER" id="PTHR30177:SF4">
    <property type="entry name" value="OSMOPROTECTANT IMPORT PERMEASE PROTEIN OSMW"/>
    <property type="match status" value="1"/>
</dbReference>
<feature type="transmembrane region" description="Helical" evidence="6">
    <location>
        <begin position="49"/>
        <end position="73"/>
    </location>
</feature>
<protein>
    <submittedName>
        <fullName evidence="8">ABC transporter permease subunit</fullName>
    </submittedName>
</protein>
<evidence type="ECO:0000256" key="1">
    <source>
        <dbReference type="ARBA" id="ARBA00004141"/>
    </source>
</evidence>
<keyword evidence="4 6" id="KW-1133">Transmembrane helix</keyword>
<dbReference type="EMBL" id="CP139368">
    <property type="protein sequence ID" value="WPR91128.1"/>
    <property type="molecule type" value="Genomic_DNA"/>
</dbReference>
<dbReference type="SUPFAM" id="SSF161098">
    <property type="entry name" value="MetI-like"/>
    <property type="match status" value="1"/>
</dbReference>
<feature type="transmembrane region" description="Helical" evidence="6">
    <location>
        <begin position="12"/>
        <end position="37"/>
    </location>
</feature>
<dbReference type="Pfam" id="PF00528">
    <property type="entry name" value="BPD_transp_1"/>
    <property type="match status" value="1"/>
</dbReference>
<evidence type="ECO:0000313" key="8">
    <source>
        <dbReference type="EMBL" id="WPR91128.1"/>
    </source>
</evidence>
<sequence length="227" mass="24157">MNWFAENWQQLLAYTAAHVGLSIPPIVVGFALSLPLGWLANRYRASRGILLSGAGILYAIPSLPLFVLLPSIIGTKILDPMNVEVALSLYALALMLRTTADGLAAVDGDVKLSATAVGYGAWRRFFGVELPLAGPVLLAGLRVVSVSTVSLVTIGSVIGVNSLGFYFLDGYQRDFPLEVWVGIVGTLIIALVFDGVLTLGGRLLMPWTTGRAARRAMRKVSMAAVNA</sequence>
<evidence type="ECO:0000256" key="6">
    <source>
        <dbReference type="RuleBase" id="RU363032"/>
    </source>
</evidence>
<organism evidence="8 9">
    <name type="scientific">Microbacterium rhizosphaerae</name>
    <dbReference type="NCBI Taxonomy" id="1678237"/>
    <lineage>
        <taxon>Bacteria</taxon>
        <taxon>Bacillati</taxon>
        <taxon>Actinomycetota</taxon>
        <taxon>Actinomycetes</taxon>
        <taxon>Micrococcales</taxon>
        <taxon>Microbacteriaceae</taxon>
        <taxon>Microbacterium</taxon>
    </lineage>
</organism>
<dbReference type="CDD" id="cd06261">
    <property type="entry name" value="TM_PBP2"/>
    <property type="match status" value="1"/>
</dbReference>
<feature type="domain" description="ABC transmembrane type-1" evidence="7">
    <location>
        <begin position="15"/>
        <end position="200"/>
    </location>
</feature>
<keyword evidence="2 6" id="KW-0813">Transport</keyword>
<evidence type="ECO:0000256" key="5">
    <source>
        <dbReference type="ARBA" id="ARBA00023136"/>
    </source>
</evidence>
<evidence type="ECO:0000313" key="9">
    <source>
        <dbReference type="Proteomes" id="UP001323798"/>
    </source>
</evidence>
<proteinExistence type="inferred from homology"/>
<evidence type="ECO:0000259" key="7">
    <source>
        <dbReference type="PROSITE" id="PS50928"/>
    </source>
</evidence>
<feature type="transmembrane region" description="Helical" evidence="6">
    <location>
        <begin position="121"/>
        <end position="141"/>
    </location>
</feature>
<keyword evidence="3 6" id="KW-0812">Transmembrane</keyword>
<evidence type="ECO:0000256" key="4">
    <source>
        <dbReference type="ARBA" id="ARBA00022989"/>
    </source>
</evidence>
<feature type="transmembrane region" description="Helical" evidence="6">
    <location>
        <begin position="180"/>
        <end position="205"/>
    </location>
</feature>
<evidence type="ECO:0000256" key="2">
    <source>
        <dbReference type="ARBA" id="ARBA00022448"/>
    </source>
</evidence>
<gene>
    <name evidence="8" type="ORF">SM116_07530</name>
</gene>
<dbReference type="RefSeq" id="WP_320943829.1">
    <property type="nucleotide sequence ID" value="NZ_BAABEU010000009.1"/>
</dbReference>
<name>A0ABZ0STG6_9MICO</name>
<dbReference type="InterPro" id="IPR035906">
    <property type="entry name" value="MetI-like_sf"/>
</dbReference>
<evidence type="ECO:0000256" key="3">
    <source>
        <dbReference type="ARBA" id="ARBA00022692"/>
    </source>
</evidence>
<feature type="transmembrane region" description="Helical" evidence="6">
    <location>
        <begin position="148"/>
        <end position="168"/>
    </location>
</feature>
<dbReference type="Gene3D" id="1.10.3720.10">
    <property type="entry name" value="MetI-like"/>
    <property type="match status" value="1"/>
</dbReference>
<keyword evidence="9" id="KW-1185">Reference proteome</keyword>
<comment type="subcellular location">
    <subcellularLocation>
        <location evidence="6">Cell membrane</location>
        <topology evidence="6">Multi-pass membrane protein</topology>
    </subcellularLocation>
    <subcellularLocation>
        <location evidence="1">Membrane</location>
        <topology evidence="1">Multi-pass membrane protein</topology>
    </subcellularLocation>
</comment>
<dbReference type="InterPro" id="IPR051204">
    <property type="entry name" value="ABC_transp_perm/SBD"/>
</dbReference>
<dbReference type="Proteomes" id="UP001323798">
    <property type="component" value="Chromosome"/>
</dbReference>
<keyword evidence="5 6" id="KW-0472">Membrane</keyword>
<accession>A0ABZ0STG6</accession>